<evidence type="ECO:0000313" key="1">
    <source>
        <dbReference type="EMBL" id="KAK2980028.1"/>
    </source>
</evidence>
<protein>
    <submittedName>
        <fullName evidence="1">Uncharacterized protein</fullName>
    </submittedName>
</protein>
<reference evidence="1" key="1">
    <citation type="submission" date="2022-12" db="EMBL/GenBank/DDBJ databases">
        <title>Draft genome assemblies for two species of Escallonia (Escalloniales).</title>
        <authorList>
            <person name="Chanderbali A."/>
            <person name="Dervinis C."/>
            <person name="Anghel I."/>
            <person name="Soltis D."/>
            <person name="Soltis P."/>
            <person name="Zapata F."/>
        </authorList>
    </citation>
    <scope>NUCLEOTIDE SEQUENCE</scope>
    <source>
        <strain evidence="1">UCBG92.1500</strain>
        <tissue evidence="1">Leaf</tissue>
    </source>
</reference>
<feature type="non-terminal residue" evidence="1">
    <location>
        <position position="1"/>
    </location>
</feature>
<proteinExistence type="predicted"/>
<organism evidence="1 2">
    <name type="scientific">Escallonia rubra</name>
    <dbReference type="NCBI Taxonomy" id="112253"/>
    <lineage>
        <taxon>Eukaryota</taxon>
        <taxon>Viridiplantae</taxon>
        <taxon>Streptophyta</taxon>
        <taxon>Embryophyta</taxon>
        <taxon>Tracheophyta</taxon>
        <taxon>Spermatophyta</taxon>
        <taxon>Magnoliopsida</taxon>
        <taxon>eudicotyledons</taxon>
        <taxon>Gunneridae</taxon>
        <taxon>Pentapetalae</taxon>
        <taxon>asterids</taxon>
        <taxon>campanulids</taxon>
        <taxon>Escalloniales</taxon>
        <taxon>Escalloniaceae</taxon>
        <taxon>Escallonia</taxon>
    </lineage>
</organism>
<gene>
    <name evidence="1" type="ORF">RJ640_020054</name>
</gene>
<dbReference type="Proteomes" id="UP001187471">
    <property type="component" value="Unassembled WGS sequence"/>
</dbReference>
<sequence length="66" mass="6918">VGPPLSLTPPPPPSPVVNGNAETLTVPYPFGIGIGSGCSLDPWFDITCNHTFNPPKPFITSTPDFP</sequence>
<evidence type="ECO:0000313" key="2">
    <source>
        <dbReference type="Proteomes" id="UP001187471"/>
    </source>
</evidence>
<dbReference type="PANTHER" id="PTHR33491">
    <property type="entry name" value="OSJNBA0016N04.9 PROTEIN"/>
    <property type="match status" value="1"/>
</dbReference>
<comment type="caution">
    <text evidence="1">The sequence shown here is derived from an EMBL/GenBank/DDBJ whole genome shotgun (WGS) entry which is preliminary data.</text>
</comment>
<keyword evidence="2" id="KW-1185">Reference proteome</keyword>
<dbReference type="EMBL" id="JAVXUO010001690">
    <property type="protein sequence ID" value="KAK2980028.1"/>
    <property type="molecule type" value="Genomic_DNA"/>
</dbReference>
<name>A0AA88R0K5_9ASTE</name>
<accession>A0AA88R0K5</accession>
<dbReference type="AlphaFoldDB" id="A0AA88R0K5"/>